<dbReference type="InterPro" id="IPR003593">
    <property type="entry name" value="AAA+_ATPase"/>
</dbReference>
<dbReference type="SUPFAM" id="SSF52540">
    <property type="entry name" value="P-loop containing nucleoside triphosphate hydrolases"/>
    <property type="match status" value="1"/>
</dbReference>
<sequence length="308" mass="32387">MRPAIAVRAAGLGRRYGRSWALRDCTFDLPEGKVAALVGANGAGKSTLLRLLAGVLTPSEGSAEVFGAEPWLRGLSGVGFVAQEKPLYRGFTVAETLRMGRAMNPGWDQAYAAALVDRAGLGMRTRVGALSGGMRASLALAVALARRPRLLLLDEPLAEMDPIARQDAMRTLMVEVAETGLGVLMSTHVLADVDGVCDYLLLLDRGRVLLAGETDDILAEHRIVVASHRAERTDFGPHRVVRTQVSERQVTALVRRDGELVGDGWVVSEPTLDEVVVGHLLASAQSDSGGSAESGSEAAAQSGSGAAA</sequence>
<evidence type="ECO:0000256" key="4">
    <source>
        <dbReference type="SAM" id="MobiDB-lite"/>
    </source>
</evidence>
<protein>
    <submittedName>
        <fullName evidence="6">ABC transporter ATP-binding protein</fullName>
    </submittedName>
</protein>
<evidence type="ECO:0000259" key="5">
    <source>
        <dbReference type="PROSITE" id="PS50893"/>
    </source>
</evidence>
<dbReference type="Pfam" id="PF00005">
    <property type="entry name" value="ABC_tran"/>
    <property type="match status" value="1"/>
</dbReference>
<dbReference type="PROSITE" id="PS50893">
    <property type="entry name" value="ABC_TRANSPORTER_2"/>
    <property type="match status" value="1"/>
</dbReference>
<dbReference type="InterPro" id="IPR051782">
    <property type="entry name" value="ABC_Transporter_VariousFunc"/>
</dbReference>
<dbReference type="InterPro" id="IPR027417">
    <property type="entry name" value="P-loop_NTPase"/>
</dbReference>
<dbReference type="CDD" id="cd03230">
    <property type="entry name" value="ABC_DR_subfamily_A"/>
    <property type="match status" value="1"/>
</dbReference>
<gene>
    <name evidence="6" type="ORF">F0L68_21300</name>
</gene>
<proteinExistence type="predicted"/>
<keyword evidence="2" id="KW-0547">Nucleotide-binding</keyword>
<dbReference type="PANTHER" id="PTHR42939">
    <property type="entry name" value="ABC TRANSPORTER ATP-BINDING PROTEIN ALBC-RELATED"/>
    <property type="match status" value="1"/>
</dbReference>
<dbReference type="PANTHER" id="PTHR42939:SF1">
    <property type="entry name" value="ABC TRANSPORTER ATP-BINDING PROTEIN ALBC-RELATED"/>
    <property type="match status" value="1"/>
</dbReference>
<evidence type="ECO:0000313" key="7">
    <source>
        <dbReference type="Proteomes" id="UP000323454"/>
    </source>
</evidence>
<reference evidence="6 7" key="2">
    <citation type="submission" date="2019-09" db="EMBL/GenBank/DDBJ databases">
        <authorList>
            <person name="Jin C."/>
        </authorList>
    </citation>
    <scope>NUCLEOTIDE SEQUENCE [LARGE SCALE GENOMIC DNA]</scope>
    <source>
        <strain evidence="6 7">AN110305</strain>
    </source>
</reference>
<evidence type="ECO:0000256" key="1">
    <source>
        <dbReference type="ARBA" id="ARBA00022448"/>
    </source>
</evidence>
<evidence type="ECO:0000256" key="3">
    <source>
        <dbReference type="ARBA" id="ARBA00022840"/>
    </source>
</evidence>
<dbReference type="GO" id="GO:0016887">
    <property type="term" value="F:ATP hydrolysis activity"/>
    <property type="evidence" value="ECO:0007669"/>
    <property type="project" value="InterPro"/>
</dbReference>
<name>A0A5B2X839_9PSEU</name>
<organism evidence="6 7">
    <name type="scientific">Solihabitans fulvus</name>
    <dbReference type="NCBI Taxonomy" id="1892852"/>
    <lineage>
        <taxon>Bacteria</taxon>
        <taxon>Bacillati</taxon>
        <taxon>Actinomycetota</taxon>
        <taxon>Actinomycetes</taxon>
        <taxon>Pseudonocardiales</taxon>
        <taxon>Pseudonocardiaceae</taxon>
        <taxon>Solihabitans</taxon>
    </lineage>
</organism>
<dbReference type="AlphaFoldDB" id="A0A5B2X839"/>
<evidence type="ECO:0000256" key="2">
    <source>
        <dbReference type="ARBA" id="ARBA00022741"/>
    </source>
</evidence>
<dbReference type="SMART" id="SM00382">
    <property type="entry name" value="AAA"/>
    <property type="match status" value="1"/>
</dbReference>
<feature type="region of interest" description="Disordered" evidence="4">
    <location>
        <begin position="285"/>
        <end position="308"/>
    </location>
</feature>
<comment type="caution">
    <text evidence="6">The sequence shown here is derived from an EMBL/GenBank/DDBJ whole genome shotgun (WGS) entry which is preliminary data.</text>
</comment>
<feature type="domain" description="ABC transporter" evidence="5">
    <location>
        <begin position="7"/>
        <end position="230"/>
    </location>
</feature>
<reference evidence="6 7" key="1">
    <citation type="submission" date="2019-09" db="EMBL/GenBank/DDBJ databases">
        <title>Goodfellowia gen. nov., a new genus of the Pseudonocardineae related to Actinoalloteichus, containing Goodfellowia coeruleoviolacea gen. nov., comb. nov. gen. nov., comb. nov.</title>
        <authorList>
            <person name="Labeda D."/>
        </authorList>
    </citation>
    <scope>NUCLEOTIDE SEQUENCE [LARGE SCALE GENOMIC DNA]</scope>
    <source>
        <strain evidence="6 7">AN110305</strain>
    </source>
</reference>
<dbReference type="Gene3D" id="3.40.50.300">
    <property type="entry name" value="P-loop containing nucleotide triphosphate hydrolases"/>
    <property type="match status" value="1"/>
</dbReference>
<dbReference type="OrthoDB" id="9804819at2"/>
<dbReference type="EMBL" id="VUOB01000038">
    <property type="protein sequence ID" value="KAA2259577.1"/>
    <property type="molecule type" value="Genomic_DNA"/>
</dbReference>
<keyword evidence="7" id="KW-1185">Reference proteome</keyword>
<evidence type="ECO:0000313" key="6">
    <source>
        <dbReference type="EMBL" id="KAA2259577.1"/>
    </source>
</evidence>
<dbReference type="Proteomes" id="UP000323454">
    <property type="component" value="Unassembled WGS sequence"/>
</dbReference>
<keyword evidence="3 6" id="KW-0067">ATP-binding</keyword>
<dbReference type="GO" id="GO:0005524">
    <property type="term" value="F:ATP binding"/>
    <property type="evidence" value="ECO:0007669"/>
    <property type="project" value="UniProtKB-KW"/>
</dbReference>
<keyword evidence="1" id="KW-0813">Transport</keyword>
<dbReference type="InterPro" id="IPR003439">
    <property type="entry name" value="ABC_transporter-like_ATP-bd"/>
</dbReference>
<accession>A0A5B2X839</accession>